<organism evidence="1 2">
    <name type="scientific">Legionella spiritensis</name>
    <dbReference type="NCBI Taxonomy" id="452"/>
    <lineage>
        <taxon>Bacteria</taxon>
        <taxon>Pseudomonadati</taxon>
        <taxon>Pseudomonadota</taxon>
        <taxon>Gammaproteobacteria</taxon>
        <taxon>Legionellales</taxon>
        <taxon>Legionellaceae</taxon>
        <taxon>Legionella</taxon>
    </lineage>
</organism>
<gene>
    <name evidence="1" type="ORF">Lspi_1729</name>
</gene>
<sequence>MGWVKKSCFNWLIDKHGRDKALLKFEIRQLEARLHRMFNDGDLPDCERRRFAACCTELAGRYAELLQIHTSSWPSCDFDNDLKQYATAESCYEELLIRKRQWLSASSNEEEARIISDIGGFYKKIAALSQAATPFCETKNMEASQGLFKAVVQSTTPDIWLMALIHFANQTGQESEALPIQLARLNNEQLTRCNEQITRPEFVSLINTIFFYKIHPDKLYDFSLHPEKIISVKSRLVFLHHFIEYFQRNIVQNLGQRGLKSGQDYLLHDDELPEGIQVEPDKTYRGLIGNAIKEGRFVSAHHSDHTLYQNRLLDLFRAYKFWFNPDRLIDTAMSLQKSLAGDGVCHENDKIVTQRLCVLYKPLPTTECLNLYGYFANKDSTYLLRTLQAAFLGHAITNCPDLDPQEKETARQVYNALTGVMDALREELANRGIVTANYQRHDGMKKVRPGRRNLNALHRILIVYNEKSFLENDRISQLFKEVEG</sequence>
<accession>A0A0W0Z052</accession>
<evidence type="ECO:0000313" key="2">
    <source>
        <dbReference type="Proteomes" id="UP000054877"/>
    </source>
</evidence>
<dbReference type="PATRIC" id="fig|452.5.peg.1905"/>
<dbReference type="AlphaFoldDB" id="A0A0W0Z052"/>
<dbReference type="Proteomes" id="UP000054877">
    <property type="component" value="Unassembled WGS sequence"/>
</dbReference>
<dbReference type="RefSeq" id="WP_133141175.1">
    <property type="nucleotide sequence ID" value="NZ_CAAAII010000006.1"/>
</dbReference>
<name>A0A0W0Z052_LEGSP</name>
<keyword evidence="2" id="KW-1185">Reference proteome</keyword>
<dbReference type="EMBL" id="LNYX01000029">
    <property type="protein sequence ID" value="KTD62517.1"/>
    <property type="molecule type" value="Genomic_DNA"/>
</dbReference>
<reference evidence="1 2" key="1">
    <citation type="submission" date="2015-11" db="EMBL/GenBank/DDBJ databases">
        <title>Genomic analysis of 38 Legionella species identifies large and diverse effector repertoires.</title>
        <authorList>
            <person name="Burstein D."/>
            <person name="Amaro F."/>
            <person name="Zusman T."/>
            <person name="Lifshitz Z."/>
            <person name="Cohen O."/>
            <person name="Gilbert J.A."/>
            <person name="Pupko T."/>
            <person name="Shuman H.A."/>
            <person name="Segal G."/>
        </authorList>
    </citation>
    <scope>NUCLEOTIDE SEQUENCE [LARGE SCALE GENOMIC DNA]</scope>
    <source>
        <strain evidence="1 2">Mt.St.Helens-9</strain>
    </source>
</reference>
<evidence type="ECO:0000313" key="1">
    <source>
        <dbReference type="EMBL" id="KTD62517.1"/>
    </source>
</evidence>
<protein>
    <submittedName>
        <fullName evidence="1">Uncharacterized protein</fullName>
    </submittedName>
</protein>
<proteinExistence type="predicted"/>
<dbReference type="OrthoDB" id="5650038at2"/>
<comment type="caution">
    <text evidence="1">The sequence shown here is derived from an EMBL/GenBank/DDBJ whole genome shotgun (WGS) entry which is preliminary data.</text>
</comment>